<dbReference type="Gene3D" id="3.30.450.60">
    <property type="match status" value="1"/>
</dbReference>
<dbReference type="Gene3D" id="2.60.40.1170">
    <property type="entry name" value="Mu homology domain, subdomain B"/>
    <property type="match status" value="2"/>
</dbReference>
<name>A0A9W8AAH0_9FUNG</name>
<dbReference type="InterPro" id="IPR028565">
    <property type="entry name" value="MHD"/>
</dbReference>
<evidence type="ECO:0000259" key="14">
    <source>
        <dbReference type="PROSITE" id="PS51072"/>
    </source>
</evidence>
<feature type="compositionally biased region" description="Gly residues" evidence="13">
    <location>
        <begin position="172"/>
        <end position="181"/>
    </location>
</feature>
<dbReference type="GO" id="GO:0006888">
    <property type="term" value="P:endoplasmic reticulum to Golgi vesicle-mediated transport"/>
    <property type="evidence" value="ECO:0007669"/>
    <property type="project" value="TreeGrafter"/>
</dbReference>
<comment type="similarity">
    <text evidence="1 10">Belongs to the adaptor complexes medium subunit family. Delta-COP subfamily.</text>
</comment>
<evidence type="ECO:0000256" key="13">
    <source>
        <dbReference type="SAM" id="MobiDB-lite"/>
    </source>
</evidence>
<sequence length="514" mass="57421">MTLVSRQFVEMPRTRIEGFLASFPRLMTAGQQHTTVETDAIRYVYQPLGEDMYTVLITNRHSNIVQDIDTLHLVARAINDICDILDQDDVLNNAFELLSAFDEIISLGYRENIDIQKLRTIMEMESHEEKIQEIIQKNKEREAKQELKRKAKLFDEQRKEALKRGISGQSFGGGISSGMGGMSSSLSSGYESVPTRDPMPTSYSSYSASSAAKSKPDSTSKARGMKLGQKPKAPAMFEHTPDPTDALEEMTNDLSLADEVEETAVPTVVTKDVHISIEESVTATINRDGGLEELEVKGDLFLTIKNEENNKSQVKVALPDNIKPQFKTHPNIDKKLFTQNNLLTLKERARPLPLGQPAGILKWRFVSQDEEDIPLSINCWPEPSATPGRYTVNIEYEKTEKTASHLELKNVIIAIPIPRGGHPEVEDIAKGSYEVKPGAIHWKIPVIDDGDSTGSMEFSIQAGSDDTFFPINVSFESDKPLCNVQIEKVSFTGGDDDVDYSQFVQMKTDEYRVV</sequence>
<reference evidence="15" key="1">
    <citation type="submission" date="2022-07" db="EMBL/GenBank/DDBJ databases">
        <title>Phylogenomic reconstructions and comparative analyses of Kickxellomycotina fungi.</title>
        <authorList>
            <person name="Reynolds N.K."/>
            <person name="Stajich J.E."/>
            <person name="Barry K."/>
            <person name="Grigoriev I.V."/>
            <person name="Crous P."/>
            <person name="Smith M.E."/>
        </authorList>
    </citation>
    <scope>NUCLEOTIDE SEQUENCE</scope>
    <source>
        <strain evidence="15">NBRC 100468</strain>
    </source>
</reference>
<dbReference type="GO" id="GO:0030126">
    <property type="term" value="C:COPI vesicle coat"/>
    <property type="evidence" value="ECO:0007669"/>
    <property type="project" value="UniProtKB-UniRule"/>
</dbReference>
<evidence type="ECO:0000256" key="11">
    <source>
        <dbReference type="RuleBase" id="RU366052"/>
    </source>
</evidence>
<proteinExistence type="inferred from homology"/>
<evidence type="ECO:0000256" key="8">
    <source>
        <dbReference type="ARBA" id="ARBA00023136"/>
    </source>
</evidence>
<dbReference type="Pfam" id="PF00928">
    <property type="entry name" value="Adap_comp_sub"/>
    <property type="match status" value="1"/>
</dbReference>
<dbReference type="PANTHER" id="PTHR10121">
    <property type="entry name" value="COATOMER SUBUNIT DELTA"/>
    <property type="match status" value="1"/>
</dbReference>
<dbReference type="GO" id="GO:0051645">
    <property type="term" value="P:Golgi localization"/>
    <property type="evidence" value="ECO:0007669"/>
    <property type="project" value="TreeGrafter"/>
</dbReference>
<comment type="caution">
    <text evidence="15">The sequence shown here is derived from an EMBL/GenBank/DDBJ whole genome shotgun (WGS) entry which is preliminary data.</text>
</comment>
<dbReference type="Proteomes" id="UP001150538">
    <property type="component" value="Unassembled WGS sequence"/>
</dbReference>
<dbReference type="GO" id="GO:0015031">
    <property type="term" value="P:protein transport"/>
    <property type="evidence" value="ECO:0007669"/>
    <property type="project" value="UniProtKB-KW"/>
</dbReference>
<accession>A0A9W8AAH0</accession>
<dbReference type="SUPFAM" id="SSF64356">
    <property type="entry name" value="SNARE-like"/>
    <property type="match status" value="1"/>
</dbReference>
<feature type="domain" description="MHD" evidence="14">
    <location>
        <begin position="270"/>
        <end position="514"/>
    </location>
</feature>
<dbReference type="GO" id="GO:0006890">
    <property type="term" value="P:retrograde vesicle-mediated transport, Golgi to endoplasmic reticulum"/>
    <property type="evidence" value="ECO:0007669"/>
    <property type="project" value="UniProtKB-UniRule"/>
</dbReference>
<dbReference type="PROSITE" id="PS51072">
    <property type="entry name" value="MHD"/>
    <property type="match status" value="1"/>
</dbReference>
<dbReference type="CDD" id="cd09254">
    <property type="entry name" value="AP_delta-COPI_MHD"/>
    <property type="match status" value="1"/>
</dbReference>
<dbReference type="InterPro" id="IPR036168">
    <property type="entry name" value="AP2_Mu_C_sf"/>
</dbReference>
<evidence type="ECO:0000256" key="2">
    <source>
        <dbReference type="ARBA" id="ARBA00011775"/>
    </source>
</evidence>
<evidence type="ECO:0000256" key="10">
    <source>
        <dbReference type="RuleBase" id="RU364018"/>
    </source>
</evidence>
<evidence type="ECO:0000313" key="16">
    <source>
        <dbReference type="Proteomes" id="UP001150538"/>
    </source>
</evidence>
<evidence type="ECO:0000256" key="3">
    <source>
        <dbReference type="ARBA" id="ARBA00022448"/>
    </source>
</evidence>
<keyword evidence="12" id="KW-0175">Coiled coil</keyword>
<evidence type="ECO:0000313" key="15">
    <source>
        <dbReference type="EMBL" id="KAJ1921554.1"/>
    </source>
</evidence>
<keyword evidence="3 10" id="KW-0813">Transport</keyword>
<dbReference type="SUPFAM" id="SSF49447">
    <property type="entry name" value="Second domain of Mu2 adaptin subunit (ap50) of ap2 adaptor"/>
    <property type="match status" value="1"/>
</dbReference>
<keyword evidence="6 10" id="KW-0653">Protein transport</keyword>
<dbReference type="PANTHER" id="PTHR10121:SF0">
    <property type="entry name" value="COATOMER SUBUNIT DELTA"/>
    <property type="match status" value="1"/>
</dbReference>
<keyword evidence="4 10" id="KW-0963">Cytoplasm</keyword>
<feature type="region of interest" description="Disordered" evidence="13">
    <location>
        <begin position="172"/>
        <end position="237"/>
    </location>
</feature>
<keyword evidence="9 10" id="KW-0968">Cytoplasmic vesicle</keyword>
<dbReference type="AlphaFoldDB" id="A0A9W8AAH0"/>
<keyword evidence="16" id="KW-1185">Reference proteome</keyword>
<dbReference type="InterPro" id="IPR027059">
    <property type="entry name" value="Coatomer_dsu"/>
</dbReference>
<comment type="subcellular location">
    <subcellularLocation>
        <location evidence="10 11">Cytoplasm</location>
    </subcellularLocation>
    <subcellularLocation>
        <location evidence="10 11">Cytoplasmic vesicle</location>
        <location evidence="10 11">COPI-coated vesicle membrane</location>
        <topology evidence="10 11">Peripheral membrane protein</topology>
        <orientation evidence="10 11">Cytoplasmic side</orientation>
    </subcellularLocation>
    <subcellularLocation>
        <location evidence="10 11">Golgi apparatus membrane</location>
        <topology evidence="10 11">Peripheral membrane protein</topology>
        <orientation evidence="10 11">Cytoplasmic side</orientation>
    </subcellularLocation>
</comment>
<dbReference type="CDD" id="cd14830">
    <property type="entry name" value="Delta_COP_N"/>
    <property type="match status" value="1"/>
</dbReference>
<dbReference type="FunFam" id="3.30.450.60:FF:000003">
    <property type="entry name" value="Coatomer subunit delta"/>
    <property type="match status" value="1"/>
</dbReference>
<dbReference type="OrthoDB" id="10266042at2759"/>
<evidence type="ECO:0000256" key="1">
    <source>
        <dbReference type="ARBA" id="ARBA00010516"/>
    </source>
</evidence>
<evidence type="ECO:0000256" key="4">
    <source>
        <dbReference type="ARBA" id="ARBA00022490"/>
    </source>
</evidence>
<keyword evidence="5 10" id="KW-0931">ER-Golgi transport</keyword>
<organism evidence="15 16">
    <name type="scientific">Mycoemilia scoparia</name>
    <dbReference type="NCBI Taxonomy" id="417184"/>
    <lineage>
        <taxon>Eukaryota</taxon>
        <taxon>Fungi</taxon>
        <taxon>Fungi incertae sedis</taxon>
        <taxon>Zoopagomycota</taxon>
        <taxon>Kickxellomycotina</taxon>
        <taxon>Kickxellomycetes</taxon>
        <taxon>Kickxellales</taxon>
        <taxon>Kickxellaceae</taxon>
        <taxon>Mycoemilia</taxon>
    </lineage>
</organism>
<comment type="subunit">
    <text evidence="2 10">Oligomeric complex that consists of at least the alpha, beta, beta', gamma, delta, epsilon and zeta subunits.</text>
</comment>
<dbReference type="GO" id="GO:0000139">
    <property type="term" value="C:Golgi membrane"/>
    <property type="evidence" value="ECO:0007669"/>
    <property type="project" value="UniProtKB-SubCell"/>
</dbReference>
<dbReference type="EMBL" id="JANBPU010000004">
    <property type="protein sequence ID" value="KAJ1921554.1"/>
    <property type="molecule type" value="Genomic_DNA"/>
</dbReference>
<comment type="function">
    <text evidence="10">The coatomer is a cytosolic protein complex that binds to dilysine motifs and reversibly associates with Golgi non-clathrin-coated vesicles, which further mediate biosynthetic protein transport from the ER, via the Golgi up to the trans Golgi network. Coatomer complex is required for budding from Golgi membranes, and is essential for the retrograde Golgi-to-ER transport of dilysine-tagged proteins.</text>
</comment>
<feature type="coiled-coil region" evidence="12">
    <location>
        <begin position="124"/>
        <end position="164"/>
    </location>
</feature>
<feature type="compositionally biased region" description="Low complexity" evidence="13">
    <location>
        <begin position="200"/>
        <end position="213"/>
    </location>
</feature>
<gene>
    <name evidence="15" type="primary">RET2</name>
    <name evidence="15" type="ORF">H4219_000591</name>
</gene>
<keyword evidence="8 10" id="KW-0472">Membrane</keyword>
<evidence type="ECO:0000256" key="7">
    <source>
        <dbReference type="ARBA" id="ARBA00023034"/>
    </source>
</evidence>
<evidence type="ECO:0000256" key="9">
    <source>
        <dbReference type="ARBA" id="ARBA00023329"/>
    </source>
</evidence>
<evidence type="ECO:0000256" key="5">
    <source>
        <dbReference type="ARBA" id="ARBA00022892"/>
    </source>
</evidence>
<evidence type="ECO:0000256" key="6">
    <source>
        <dbReference type="ARBA" id="ARBA00022927"/>
    </source>
</evidence>
<dbReference type="InterPro" id="IPR011012">
    <property type="entry name" value="Longin-like_dom_sf"/>
</dbReference>
<keyword evidence="7 10" id="KW-0333">Golgi apparatus</keyword>
<evidence type="ECO:0000256" key="12">
    <source>
        <dbReference type="SAM" id="Coils"/>
    </source>
</evidence>
<protein>
    <recommendedName>
        <fullName evidence="10">Coatomer subunit delta</fullName>
    </recommendedName>
</protein>